<dbReference type="Proteomes" id="UP001268819">
    <property type="component" value="Unassembled WGS sequence"/>
</dbReference>
<proteinExistence type="predicted"/>
<evidence type="ECO:0000313" key="5">
    <source>
        <dbReference type="Proteomes" id="UP001268819"/>
    </source>
</evidence>
<dbReference type="InterPro" id="IPR027417">
    <property type="entry name" value="P-loop_NTPase"/>
</dbReference>
<dbReference type="RefSeq" id="WP_310313289.1">
    <property type="nucleotide sequence ID" value="NZ_BAAAXB010000001.1"/>
</dbReference>
<dbReference type="InterPro" id="IPR022138">
    <property type="entry name" value="DUF3670"/>
</dbReference>
<dbReference type="InterPro" id="IPR014001">
    <property type="entry name" value="Helicase_ATP-bd"/>
</dbReference>
<evidence type="ECO:0000259" key="3">
    <source>
        <dbReference type="PROSITE" id="PS51194"/>
    </source>
</evidence>
<keyword evidence="5" id="KW-1185">Reference proteome</keyword>
<evidence type="ECO:0000256" key="1">
    <source>
        <dbReference type="ARBA" id="ARBA00022801"/>
    </source>
</evidence>
<dbReference type="PANTHER" id="PTHR10799">
    <property type="entry name" value="SNF2/RAD54 HELICASE FAMILY"/>
    <property type="match status" value="1"/>
</dbReference>
<keyword evidence="4" id="KW-0067">ATP-binding</keyword>
<protein>
    <submittedName>
        <fullName evidence="4">SNF2 family DNA or RNA helicase</fullName>
    </submittedName>
</protein>
<name>A0ABU1Q6L9_9PSEU</name>
<dbReference type="SUPFAM" id="SSF52540">
    <property type="entry name" value="P-loop containing nucleoside triphosphate hydrolases"/>
    <property type="match status" value="2"/>
</dbReference>
<keyword evidence="1" id="KW-0378">Hydrolase</keyword>
<organism evidence="4 5">
    <name type="scientific">Saccharothrix longispora</name>
    <dbReference type="NCBI Taxonomy" id="33920"/>
    <lineage>
        <taxon>Bacteria</taxon>
        <taxon>Bacillati</taxon>
        <taxon>Actinomycetota</taxon>
        <taxon>Actinomycetes</taxon>
        <taxon>Pseudonocardiales</taxon>
        <taxon>Pseudonocardiaceae</taxon>
        <taxon>Saccharothrix</taxon>
    </lineage>
</organism>
<dbReference type="InterPro" id="IPR049730">
    <property type="entry name" value="SNF2/RAD54-like_C"/>
</dbReference>
<reference evidence="4 5" key="1">
    <citation type="submission" date="2023-07" db="EMBL/GenBank/DDBJ databases">
        <title>Sequencing the genomes of 1000 actinobacteria strains.</title>
        <authorList>
            <person name="Klenk H.-P."/>
        </authorList>
    </citation>
    <scope>NUCLEOTIDE SEQUENCE [LARGE SCALE GENOMIC DNA]</scope>
    <source>
        <strain evidence="4 5">DSM 43749</strain>
    </source>
</reference>
<dbReference type="Gene3D" id="3.40.50.10810">
    <property type="entry name" value="Tandem AAA-ATPase domain"/>
    <property type="match status" value="1"/>
</dbReference>
<accession>A0ABU1Q6L9</accession>
<dbReference type="CDD" id="cd18012">
    <property type="entry name" value="DEXQc_arch_SWI2_SNF2"/>
    <property type="match status" value="1"/>
</dbReference>
<dbReference type="SMART" id="SM00490">
    <property type="entry name" value="HELICc"/>
    <property type="match status" value="1"/>
</dbReference>
<keyword evidence="4" id="KW-0547">Nucleotide-binding</keyword>
<dbReference type="EMBL" id="JAVDSG010000001">
    <property type="protein sequence ID" value="MDR6598531.1"/>
    <property type="molecule type" value="Genomic_DNA"/>
</dbReference>
<dbReference type="Pfam" id="PF00271">
    <property type="entry name" value="Helicase_C"/>
    <property type="match status" value="1"/>
</dbReference>
<dbReference type="SMART" id="SM00487">
    <property type="entry name" value="DEXDc"/>
    <property type="match status" value="1"/>
</dbReference>
<keyword evidence="4" id="KW-0347">Helicase</keyword>
<dbReference type="Pfam" id="PF12419">
    <property type="entry name" value="DUF3670"/>
    <property type="match status" value="1"/>
</dbReference>
<dbReference type="PROSITE" id="PS51194">
    <property type="entry name" value="HELICASE_CTER"/>
    <property type="match status" value="1"/>
</dbReference>
<comment type="caution">
    <text evidence="4">The sequence shown here is derived from an EMBL/GenBank/DDBJ whole genome shotgun (WGS) entry which is preliminary data.</text>
</comment>
<dbReference type="GO" id="GO:0004386">
    <property type="term" value="F:helicase activity"/>
    <property type="evidence" value="ECO:0007669"/>
    <property type="project" value="UniProtKB-KW"/>
</dbReference>
<feature type="domain" description="Helicase ATP-binding" evidence="2">
    <location>
        <begin position="530"/>
        <end position="685"/>
    </location>
</feature>
<gene>
    <name evidence="4" type="ORF">J2S66_006915</name>
</gene>
<dbReference type="CDD" id="cd18793">
    <property type="entry name" value="SF2_C_SNF"/>
    <property type="match status" value="1"/>
</dbReference>
<feature type="domain" description="Helicase C-terminal" evidence="3">
    <location>
        <begin position="811"/>
        <end position="967"/>
    </location>
</feature>
<dbReference type="Gene3D" id="3.40.50.300">
    <property type="entry name" value="P-loop containing nucleotide triphosphate hydrolases"/>
    <property type="match status" value="1"/>
</dbReference>
<dbReference type="InterPro" id="IPR038718">
    <property type="entry name" value="SNF2-like_sf"/>
</dbReference>
<evidence type="ECO:0000259" key="2">
    <source>
        <dbReference type="PROSITE" id="PS51192"/>
    </source>
</evidence>
<dbReference type="PROSITE" id="PS51192">
    <property type="entry name" value="HELICASE_ATP_BIND_1"/>
    <property type="match status" value="1"/>
</dbReference>
<dbReference type="InterPro" id="IPR000330">
    <property type="entry name" value="SNF2_N"/>
</dbReference>
<sequence length="984" mass="107020">MFVLHAVGVSGGRVALWAEGSVLPPRVEGRVGRRVVAHPFAVDGDDLRSLVGGVPGGAMTVRLPSFASGPVASPGLVREGSGRGVVRWREWEVPVVRWDGEVADGLADCRLGASARFLNDVARFGRDLVRRGRVLPSIDDRGRARWRAALSGADSTRWAALVAETPPAFLAAGGAEDVVPGVLDALVDRDVRAALPDAGTGSRRGGVVGAFVRALAGPPDVVGAYHEVGGDADDEVEGEVARLRDALDGWRSRGLRESPVRTCFRLSSPDHGGHLEDGWRLEFLLQAVDEPSVLVHAEQVWRGKATVLRRWVDRAEDVLLGDLGRASRLYPALDRALRAKRPAEVELDVEGAHEFLEHAALLAQAGFGVLLPSWWRQPRRLGLRLEAESRGTAGVVAKESELGLKVLVDYHWELALGDEVLSESELTALARAKVPLVRVRGQWVHVDRERLAAGLAFLERGGGQMTAAQVLLMNAEDAELPLPLNGVDATGWLGDLLSGRVEHQLEPVEHPAGLVADLRPYQRRGLAWLAFLDRLGLGACLADDMGLGKTVQLLALEAHNRQHGARLPTLLVCPMSVVGNWQREAARFTPGLEVRVHHGADRVLDVDCDLVITTYAVVSRDAGALAGVQWDRVVLDEAQNVKNSSTRQSQVVRSLPARHRVALTGTPVENRLAELWSVMDFVNPGVLGTISAFRARFAVPIERHHDEEAAVRLRRITGPFVLRRLKTDPRVITDLPDKIEVTQLCTLTPEQASLYQAVVDDMLGRIAEAEGVKRKGLVLATMSRLKQVCNHPAQLLGDGSRVAGRSGKVARLEEILDEALADGDKALCFTQFTGFGSLVVPHLAARFDTEVLFLHGGTPKGRRDEMVRRFQGEDGPSIFVLSLKAGGTGLNLTAANHVVHLDRWWNPAVEDQATDRAFRIGQRNHVQVRKFVTVGTLEERIDRMIEEKRGLAQLVVGAGEDWLTELSTNELRELFALSGEAVGA</sequence>
<evidence type="ECO:0000313" key="4">
    <source>
        <dbReference type="EMBL" id="MDR6598531.1"/>
    </source>
</evidence>
<dbReference type="Pfam" id="PF00176">
    <property type="entry name" value="SNF2-rel_dom"/>
    <property type="match status" value="1"/>
</dbReference>
<dbReference type="InterPro" id="IPR001650">
    <property type="entry name" value="Helicase_C-like"/>
</dbReference>